<dbReference type="EMBL" id="JAUJEA010000001">
    <property type="protein sequence ID" value="MDN5200282.1"/>
    <property type="molecule type" value="Genomic_DNA"/>
</dbReference>
<organism evidence="6 7">
    <name type="scientific">Splendidivirga corallicola</name>
    <dbReference type="NCBI Taxonomy" id="3051826"/>
    <lineage>
        <taxon>Bacteria</taxon>
        <taxon>Pseudomonadati</taxon>
        <taxon>Bacteroidota</taxon>
        <taxon>Cytophagia</taxon>
        <taxon>Cytophagales</taxon>
        <taxon>Splendidivirgaceae</taxon>
        <taxon>Splendidivirga</taxon>
    </lineage>
</organism>
<dbReference type="Pfam" id="PF04794">
    <property type="entry name" value="YdjC"/>
    <property type="match status" value="1"/>
</dbReference>
<accession>A0ABT8KJP5</accession>
<keyword evidence="3" id="KW-0378">Hydrolase</keyword>
<keyword evidence="4" id="KW-0460">Magnesium</keyword>
<name>A0ABT8KJP5_9BACT</name>
<dbReference type="PANTHER" id="PTHR31609:SF1">
    <property type="entry name" value="CARBOHYDRATE DEACETYLASE"/>
    <property type="match status" value="1"/>
</dbReference>
<evidence type="ECO:0000256" key="5">
    <source>
        <dbReference type="ARBA" id="ARBA00023277"/>
    </source>
</evidence>
<evidence type="ECO:0000313" key="7">
    <source>
        <dbReference type="Proteomes" id="UP001172082"/>
    </source>
</evidence>
<sequence length="290" mass="33148">MSTLKKLGYPENTKLLIIHADDAGLSHAENQATIQALQEGSVNSTSIMVPCPWFGEMADFAAKHEQYDYGIHLTLTCEWKHYKWGPILSKTEVPGLLDENGYLHNNRENFKNNTSSEEIKKELQAQIERALQSGLKPTHLDSHMYTLGLKPEFIKIYKELGAAYKLPILLSKQLIEFLGLDPNLYISNDDFCVDNVFLGNYADFEKGQLEAYYERVLDNLPTGLNIVLIHTAFDVPEMQGIAIDHPNFGAEWRQIDYDFFTSQKCQSKIENNGIKLITWREIRDILYPEG</sequence>
<dbReference type="Gene3D" id="3.20.20.370">
    <property type="entry name" value="Glycoside hydrolase/deacetylase"/>
    <property type="match status" value="1"/>
</dbReference>
<comment type="cofactor">
    <cofactor evidence="1">
        <name>Mg(2+)</name>
        <dbReference type="ChEBI" id="CHEBI:18420"/>
    </cofactor>
</comment>
<reference evidence="6" key="1">
    <citation type="submission" date="2023-06" db="EMBL/GenBank/DDBJ databases">
        <title>Genomic of Parafulvivirga corallium.</title>
        <authorList>
            <person name="Wang G."/>
        </authorList>
    </citation>
    <scope>NUCLEOTIDE SEQUENCE</scope>
    <source>
        <strain evidence="6">BMA10</strain>
    </source>
</reference>
<keyword evidence="2" id="KW-0479">Metal-binding</keyword>
<dbReference type="PANTHER" id="PTHR31609">
    <property type="entry name" value="YDJC DEACETYLASE FAMILY MEMBER"/>
    <property type="match status" value="1"/>
</dbReference>
<evidence type="ECO:0000256" key="4">
    <source>
        <dbReference type="ARBA" id="ARBA00022842"/>
    </source>
</evidence>
<evidence type="ECO:0000256" key="1">
    <source>
        <dbReference type="ARBA" id="ARBA00001946"/>
    </source>
</evidence>
<comment type="caution">
    <text evidence="6">The sequence shown here is derived from an EMBL/GenBank/DDBJ whole genome shotgun (WGS) entry which is preliminary data.</text>
</comment>
<dbReference type="SUPFAM" id="SSF88713">
    <property type="entry name" value="Glycoside hydrolase/deacetylase"/>
    <property type="match status" value="1"/>
</dbReference>
<gene>
    <name evidence="6" type="ORF">QQ008_02895</name>
</gene>
<evidence type="ECO:0000256" key="3">
    <source>
        <dbReference type="ARBA" id="ARBA00022801"/>
    </source>
</evidence>
<keyword evidence="7" id="KW-1185">Reference proteome</keyword>
<dbReference type="Proteomes" id="UP001172082">
    <property type="component" value="Unassembled WGS sequence"/>
</dbReference>
<dbReference type="RefSeq" id="WP_346750307.1">
    <property type="nucleotide sequence ID" value="NZ_JAUJEA010000001.1"/>
</dbReference>
<dbReference type="InterPro" id="IPR006879">
    <property type="entry name" value="YdjC-like"/>
</dbReference>
<dbReference type="InterPro" id="IPR011330">
    <property type="entry name" value="Glyco_hydro/deAcase_b/a-brl"/>
</dbReference>
<dbReference type="CDD" id="cd10802">
    <property type="entry name" value="YdjC_TTHB029_like"/>
    <property type="match status" value="1"/>
</dbReference>
<keyword evidence="5" id="KW-0119">Carbohydrate metabolism</keyword>
<evidence type="ECO:0000256" key="2">
    <source>
        <dbReference type="ARBA" id="ARBA00022723"/>
    </source>
</evidence>
<evidence type="ECO:0000313" key="6">
    <source>
        <dbReference type="EMBL" id="MDN5200282.1"/>
    </source>
</evidence>
<protein>
    <submittedName>
        <fullName evidence="6">Polysaccharide deacetylase family protein</fullName>
    </submittedName>
</protein>
<proteinExistence type="predicted"/>